<evidence type="ECO:0000256" key="1">
    <source>
        <dbReference type="SAM" id="Coils"/>
    </source>
</evidence>
<dbReference type="Proteomes" id="UP001595859">
    <property type="component" value="Unassembled WGS sequence"/>
</dbReference>
<evidence type="ECO:0000256" key="2">
    <source>
        <dbReference type="SAM" id="Phobius"/>
    </source>
</evidence>
<feature type="coiled-coil region" evidence="1">
    <location>
        <begin position="76"/>
        <end position="103"/>
    </location>
</feature>
<keyword evidence="4" id="KW-1185">Reference proteome</keyword>
<keyword evidence="2" id="KW-0812">Transmembrane</keyword>
<keyword evidence="2" id="KW-1133">Transmembrane helix</keyword>
<comment type="caution">
    <text evidence="3">The sequence shown here is derived from an EMBL/GenBank/DDBJ whole genome shotgun (WGS) entry which is preliminary data.</text>
</comment>
<proteinExistence type="predicted"/>
<keyword evidence="1" id="KW-0175">Coiled coil</keyword>
<reference evidence="4" key="1">
    <citation type="journal article" date="2019" name="Int. J. Syst. Evol. Microbiol.">
        <title>The Global Catalogue of Microorganisms (GCM) 10K type strain sequencing project: providing services to taxonomists for standard genome sequencing and annotation.</title>
        <authorList>
            <consortium name="The Broad Institute Genomics Platform"/>
            <consortium name="The Broad Institute Genome Sequencing Center for Infectious Disease"/>
            <person name="Wu L."/>
            <person name="Ma J."/>
        </authorList>
    </citation>
    <scope>NUCLEOTIDE SEQUENCE [LARGE SCALE GENOMIC DNA]</scope>
    <source>
        <strain evidence="4">ZS-22-S1</strain>
    </source>
</reference>
<accession>A0ABV9SB29</accession>
<keyword evidence="2" id="KW-0472">Membrane</keyword>
<dbReference type="Pfam" id="PF13576">
    <property type="entry name" value="Pentapeptide_3"/>
    <property type="match status" value="1"/>
</dbReference>
<gene>
    <name evidence="3" type="ORF">ACFPCV_35695</name>
</gene>
<dbReference type="Gene3D" id="2.160.20.80">
    <property type="entry name" value="E3 ubiquitin-protein ligase SopA"/>
    <property type="match status" value="1"/>
</dbReference>
<evidence type="ECO:0000313" key="4">
    <source>
        <dbReference type="Proteomes" id="UP001595859"/>
    </source>
</evidence>
<feature type="transmembrane region" description="Helical" evidence="2">
    <location>
        <begin position="30"/>
        <end position="47"/>
    </location>
</feature>
<name>A0ABV9SB29_9PSEU</name>
<feature type="transmembrane region" description="Helical" evidence="2">
    <location>
        <begin position="6"/>
        <end position="23"/>
    </location>
</feature>
<protein>
    <submittedName>
        <fullName evidence="3">Pentapeptide repeat-containing protein</fullName>
    </submittedName>
</protein>
<feature type="transmembrane region" description="Helical" evidence="2">
    <location>
        <begin position="53"/>
        <end position="73"/>
    </location>
</feature>
<dbReference type="InterPro" id="IPR001646">
    <property type="entry name" value="5peptide_repeat"/>
</dbReference>
<dbReference type="EMBL" id="JBHSIS010000024">
    <property type="protein sequence ID" value="MFC4858870.1"/>
    <property type="molecule type" value="Genomic_DNA"/>
</dbReference>
<sequence>MAVTLLIAGSVAIIGGIVVFAVSSRLVATMLLAFGALTAVTGWLLPVSSRADALKTGGLAAGAVVALYALWLNDRRRRVDEERQQLEHDRQALENARADHERERAADDRFLRAVEMLGHDTDQVRVGALHALAGVARARPAYTQDVVDVLCSYLRRPFDHPEYREARGDGPRKDADPAEADRWRVVRLTAQRLLADLLPRTGTRDAPAYDLDLTGATLEFCDLSYRVIGKLSARALKMYQSNSFHHCEIRGPAWFTESRSWGNLWLHHMEFHDRAWFSKVRTFSKLSFEATVFRQKTKFENATFSGETSFADTVFTEEADFTHTEFTGALKPPPGWQRNQSGRLVRMPA</sequence>
<evidence type="ECO:0000313" key="3">
    <source>
        <dbReference type="EMBL" id="MFC4858870.1"/>
    </source>
</evidence>
<dbReference type="RefSeq" id="WP_378061569.1">
    <property type="nucleotide sequence ID" value="NZ_JBHSIS010000024.1"/>
</dbReference>
<organism evidence="3 4">
    <name type="scientific">Actinophytocola glycyrrhizae</name>
    <dbReference type="NCBI Taxonomy" id="2044873"/>
    <lineage>
        <taxon>Bacteria</taxon>
        <taxon>Bacillati</taxon>
        <taxon>Actinomycetota</taxon>
        <taxon>Actinomycetes</taxon>
        <taxon>Pseudonocardiales</taxon>
        <taxon>Pseudonocardiaceae</taxon>
    </lineage>
</organism>